<proteinExistence type="predicted"/>
<comment type="caution">
    <text evidence="2">The sequence shown here is derived from an EMBL/GenBank/DDBJ whole genome shotgun (WGS) entry which is preliminary data.</text>
</comment>
<protein>
    <recommendedName>
        <fullName evidence="4">NIPSNAP domain-containing protein</fullName>
    </recommendedName>
</protein>
<dbReference type="Proteomes" id="UP000783253">
    <property type="component" value="Unassembled WGS sequence"/>
</dbReference>
<feature type="chain" id="PRO_5046583111" description="NIPSNAP domain-containing protein" evidence="1">
    <location>
        <begin position="23"/>
        <end position="140"/>
    </location>
</feature>
<keyword evidence="1" id="KW-0732">Signal</keyword>
<dbReference type="EMBL" id="JAIGNK010000002">
    <property type="protein sequence ID" value="MBX7457703.1"/>
    <property type="molecule type" value="Genomic_DNA"/>
</dbReference>
<evidence type="ECO:0000256" key="1">
    <source>
        <dbReference type="SAM" id="SignalP"/>
    </source>
</evidence>
<sequence>MLKKFAFGFAAASLAFTAPVIAQEEEEARTTYRIEYLNFAPGGAEKWNEAMTTYVNPARAELGFPSQEVHWLMAGDWEIMIVTEMPNGLAVLDKHQGARWDALDKNIAARIGTEAEAMALKAEIDGMIQGRMVTYSHTHP</sequence>
<reference evidence="2 3" key="1">
    <citation type="submission" date="2021-08" db="EMBL/GenBank/DDBJ databases">
        <title>Comparative Genomics Analysis of the Genus Qipengyuania Reveals Extensive Genetic Diversity and Metabolic Versatility, Including the Description of Fifteen Novel Species.</title>
        <authorList>
            <person name="Liu Y."/>
        </authorList>
    </citation>
    <scope>NUCLEOTIDE SEQUENCE [LARGE SCALE GENOMIC DNA]</scope>
    <source>
        <strain evidence="2 3">1NDH17</strain>
    </source>
</reference>
<evidence type="ECO:0000313" key="3">
    <source>
        <dbReference type="Proteomes" id="UP000783253"/>
    </source>
</evidence>
<organism evidence="2 3">
    <name type="scientific">Qipengyuania polymorpha</name>
    <dbReference type="NCBI Taxonomy" id="2867234"/>
    <lineage>
        <taxon>Bacteria</taxon>
        <taxon>Pseudomonadati</taxon>
        <taxon>Pseudomonadota</taxon>
        <taxon>Alphaproteobacteria</taxon>
        <taxon>Sphingomonadales</taxon>
        <taxon>Erythrobacteraceae</taxon>
        <taxon>Qipengyuania</taxon>
    </lineage>
</organism>
<feature type="signal peptide" evidence="1">
    <location>
        <begin position="1"/>
        <end position="22"/>
    </location>
</feature>
<name>A0ABS7J2L3_9SPHN</name>
<accession>A0ABS7J2L3</accession>
<keyword evidence="3" id="KW-1185">Reference proteome</keyword>
<gene>
    <name evidence="2" type="ORF">K3152_05550</name>
</gene>
<dbReference type="RefSeq" id="WP_221573143.1">
    <property type="nucleotide sequence ID" value="NZ_JAIGNK010000002.1"/>
</dbReference>
<evidence type="ECO:0008006" key="4">
    <source>
        <dbReference type="Google" id="ProtNLM"/>
    </source>
</evidence>
<evidence type="ECO:0000313" key="2">
    <source>
        <dbReference type="EMBL" id="MBX7457703.1"/>
    </source>
</evidence>